<dbReference type="GO" id="GO:0016811">
    <property type="term" value="F:hydrolase activity, acting on carbon-nitrogen (but not peptide) bonds, in linear amides"/>
    <property type="evidence" value="ECO:0007669"/>
    <property type="project" value="InterPro"/>
</dbReference>
<dbReference type="PANTHER" id="PTHR31891:SF1">
    <property type="entry name" value="FORMAMIDASE C869.04-RELATED"/>
    <property type="match status" value="1"/>
</dbReference>
<dbReference type="Pfam" id="PF03069">
    <property type="entry name" value="FmdA_AmdA"/>
    <property type="match status" value="1"/>
</dbReference>
<evidence type="ECO:0000313" key="2">
    <source>
        <dbReference type="Proteomes" id="UP000311382"/>
    </source>
</evidence>
<protein>
    <submittedName>
        <fullName evidence="1">Acetamidase/Formamidase</fullName>
    </submittedName>
</protein>
<dbReference type="InterPro" id="IPR054833">
    <property type="entry name" value="FormamaseFmdA"/>
</dbReference>
<dbReference type="InterPro" id="IPR004304">
    <property type="entry name" value="FmdA_AmdA"/>
</dbReference>
<dbReference type="Proteomes" id="UP000311382">
    <property type="component" value="Unassembled WGS sequence"/>
</dbReference>
<keyword evidence="2" id="KW-1185">Reference proteome</keyword>
<name>A0A5C5G633_9BASI</name>
<dbReference type="PANTHER" id="PTHR31891">
    <property type="entry name" value="FORMAMIDASE C869.04-RELATED"/>
    <property type="match status" value="1"/>
</dbReference>
<reference evidence="1 2" key="1">
    <citation type="submission" date="2019-03" db="EMBL/GenBank/DDBJ databases">
        <title>Rhodosporidium diobovatum UCD-FST 08-225 genome sequencing, assembly, and annotation.</title>
        <authorList>
            <person name="Fakankun I.U."/>
            <person name="Fristensky B."/>
            <person name="Levin D.B."/>
        </authorList>
    </citation>
    <scope>NUCLEOTIDE SEQUENCE [LARGE SCALE GENOMIC DNA]</scope>
    <source>
        <strain evidence="1 2">UCD-FST 08-225</strain>
    </source>
</reference>
<evidence type="ECO:0000313" key="1">
    <source>
        <dbReference type="EMBL" id="TNY24573.1"/>
    </source>
</evidence>
<dbReference type="OrthoDB" id="9975579at2759"/>
<accession>A0A5C5G633</accession>
<proteinExistence type="predicted"/>
<gene>
    <name evidence="1" type="ORF">DMC30DRAFT_345554</name>
</gene>
<organism evidence="1 2">
    <name type="scientific">Rhodotorula diobovata</name>
    <dbReference type="NCBI Taxonomy" id="5288"/>
    <lineage>
        <taxon>Eukaryota</taxon>
        <taxon>Fungi</taxon>
        <taxon>Dikarya</taxon>
        <taxon>Basidiomycota</taxon>
        <taxon>Pucciniomycotina</taxon>
        <taxon>Microbotryomycetes</taxon>
        <taxon>Sporidiobolales</taxon>
        <taxon>Sporidiobolaceae</taxon>
        <taxon>Rhodotorula</taxon>
    </lineage>
</organism>
<comment type="caution">
    <text evidence="1">The sequence shown here is derived from an EMBL/GenBank/DDBJ whole genome shotgun (WGS) entry which is preliminary data.</text>
</comment>
<dbReference type="SUPFAM" id="SSF141130">
    <property type="entry name" value="Acetamidase/Formamidase-like"/>
    <property type="match status" value="1"/>
</dbReference>
<dbReference type="STRING" id="5288.A0A5C5G633"/>
<sequence>MAPHRTVISIDPLKPAKGQAGTMNRWSHLIPAFAKVAQGEVFKVGCHEWTGGQIKNSDDADDIRDVDLTQIHYLSGPVAVEGAEAGDALVVDILDIQPYDEMPWGYTGIFEEKDGGLFATEFKTKASKAIWDFEGRFATSRHIPGVRFAGLTHPGILGTAPSAELLAEWNRREQALIDAHPGCSPAVALGPEPKGAYVGQDLPADVMERIAREGARTIPGREHGGNCDIKNLSIGSRAWLPVFVEGANLAVGDLHFSQGDVQQSFCGAIEQAGIITLKCTVVKGGVDKFALKQPIFLPSPIDPLYTQQLTFEGISVDLHGDGSQKSMCATTAYKQASLNAIAYLKKLGYTLEQAYLLLSAAPVESHVAALVDVPNAMVTMSLPPAIFDRDIMPRPEGLEKRDYGQCALRSDGQRSFDLIEDNERKAREAEAGKKQ</sequence>
<dbReference type="Gene3D" id="2.60.120.580">
    <property type="entry name" value="Acetamidase/Formamidase-like domains"/>
    <property type="match status" value="1"/>
</dbReference>
<dbReference type="NCBIfam" id="NF045496">
    <property type="entry name" value="FormamaseFmdA"/>
    <property type="match status" value="1"/>
</dbReference>
<dbReference type="EMBL" id="SOZI01000002">
    <property type="protein sequence ID" value="TNY24573.1"/>
    <property type="molecule type" value="Genomic_DNA"/>
</dbReference>
<dbReference type="AlphaFoldDB" id="A0A5C5G633"/>